<name>A0A1J4KAL6_9EUKA</name>
<organism evidence="2 3">
    <name type="scientific">Tritrichomonas foetus</name>
    <dbReference type="NCBI Taxonomy" id="1144522"/>
    <lineage>
        <taxon>Eukaryota</taxon>
        <taxon>Metamonada</taxon>
        <taxon>Parabasalia</taxon>
        <taxon>Tritrichomonadida</taxon>
        <taxon>Tritrichomonadidae</taxon>
        <taxon>Tritrichomonas</taxon>
    </lineage>
</organism>
<dbReference type="AlphaFoldDB" id="A0A1J4KAL6"/>
<protein>
    <submittedName>
        <fullName evidence="2">Uncharacterized protein</fullName>
    </submittedName>
</protein>
<dbReference type="GeneID" id="94837597"/>
<dbReference type="VEuPathDB" id="TrichDB:TRFO_22991"/>
<feature type="region of interest" description="Disordered" evidence="1">
    <location>
        <begin position="144"/>
        <end position="195"/>
    </location>
</feature>
<feature type="region of interest" description="Disordered" evidence="1">
    <location>
        <begin position="1"/>
        <end position="21"/>
    </location>
</feature>
<evidence type="ECO:0000256" key="1">
    <source>
        <dbReference type="SAM" id="MobiDB-lite"/>
    </source>
</evidence>
<keyword evidence="3" id="KW-1185">Reference proteome</keyword>
<evidence type="ECO:0000313" key="3">
    <source>
        <dbReference type="Proteomes" id="UP000179807"/>
    </source>
</evidence>
<reference evidence="2" key="1">
    <citation type="submission" date="2016-10" db="EMBL/GenBank/DDBJ databases">
        <authorList>
            <person name="Benchimol M."/>
            <person name="Almeida L.G."/>
            <person name="Vasconcelos A.T."/>
            <person name="Perreira-Neves A."/>
            <person name="Rosa I.A."/>
            <person name="Tasca T."/>
            <person name="Bogo M.R."/>
            <person name="de Souza W."/>
        </authorList>
    </citation>
    <scope>NUCLEOTIDE SEQUENCE [LARGE SCALE GENOMIC DNA]</scope>
    <source>
        <strain evidence="2">K</strain>
    </source>
</reference>
<comment type="caution">
    <text evidence="2">The sequence shown here is derived from an EMBL/GenBank/DDBJ whole genome shotgun (WGS) entry which is preliminary data.</text>
</comment>
<proteinExistence type="predicted"/>
<feature type="compositionally biased region" description="Basic residues" evidence="1">
    <location>
        <begin position="353"/>
        <end position="375"/>
    </location>
</feature>
<accession>A0A1J4KAL6</accession>
<gene>
    <name evidence="2" type="ORF">TRFO_22991</name>
</gene>
<sequence length="420" mass="47276">MESQAFAPEGTTPSSSPDAMKPLHSYQKLQAIALSNPQYSTTITRLLYQIGLKILKDNQAKLSNNSVNKNINNNTHGGINHSAPNATTQNNNISHNINSSPIESPPNRIDNESTVIRLVRPKSLIPSNRSIDKNFSEIGSEKGEYHPAFSSSEFPTNFSSKSSSKQNKKSLKKKSNKTNSNLIKPSKNYEKVKSNTNSSSYKIKRSFSTFLIPPRNIYTPDWVEGPLSANPSQPSDSHKFSEIANKFHDFDIVAAHSKIEVFEARIQMGEDEAHPHPALARVAADECEDVTFSDVEIEKSQRYVTQKVIQPVPLFWPPRVYDTEENMMSVEQTKKFAQAIKKEIDSVGEARPHIVKKKTPSKSSQPRHSKNKPNKRSSMYHDGRPRKVGRPPKVSSLVTLDFNRYDTDNEDECLTDFEDF</sequence>
<feature type="compositionally biased region" description="Basic residues" evidence="1">
    <location>
        <begin position="166"/>
        <end position="176"/>
    </location>
</feature>
<dbReference type="Proteomes" id="UP000179807">
    <property type="component" value="Unassembled WGS sequence"/>
</dbReference>
<feature type="region of interest" description="Disordered" evidence="1">
    <location>
        <begin position="347"/>
        <end position="400"/>
    </location>
</feature>
<dbReference type="RefSeq" id="XP_068361615.1">
    <property type="nucleotide sequence ID" value="XM_068502893.1"/>
</dbReference>
<evidence type="ECO:0000313" key="2">
    <source>
        <dbReference type="EMBL" id="OHT08479.1"/>
    </source>
</evidence>
<feature type="compositionally biased region" description="Low complexity" evidence="1">
    <location>
        <begin position="150"/>
        <end position="165"/>
    </location>
</feature>
<dbReference type="EMBL" id="MLAK01000666">
    <property type="protein sequence ID" value="OHT08479.1"/>
    <property type="molecule type" value="Genomic_DNA"/>
</dbReference>